<dbReference type="AlphaFoldDB" id="A0AAW2I5M1"/>
<dbReference type="InterPro" id="IPR013320">
    <property type="entry name" value="ConA-like_dom_sf"/>
</dbReference>
<evidence type="ECO:0008006" key="8">
    <source>
        <dbReference type="Google" id="ProtNLM"/>
    </source>
</evidence>
<feature type="domain" description="Ig-like" evidence="6">
    <location>
        <begin position="194"/>
        <end position="363"/>
    </location>
</feature>
<dbReference type="PROSITE" id="PS50025">
    <property type="entry name" value="LAM_G_DOMAIN"/>
    <property type="match status" value="2"/>
</dbReference>
<dbReference type="EMBL" id="JARGDH010000002">
    <property type="protein sequence ID" value="KAL0277398.1"/>
    <property type="molecule type" value="Genomic_DNA"/>
</dbReference>
<dbReference type="SMART" id="SM00409">
    <property type="entry name" value="IG"/>
    <property type="match status" value="5"/>
</dbReference>
<sequence length="1173" mass="130378">MKTGEDSFICAECPCDFCDPERGCMDCGKGEYRDNPKSDGPPVCLKCPCNDNEEACMKDEYNMVLCSCKMGYSGINCENELAQRTHLGIKMTPTNVISKEAGSLVIFNCSYNSTETMTIEFERKYGNQQKDSNQKLSHIPGLFRVLTYGKHSSAEIAIDEDLVSVDCVLRDSQSTERARTSALIMGTVTNLVIPQIKNCYNEPKYVNVNEDLELICEASGSPVPDAKWYIIENENYKYVDTVEGVHVVTKAQLDQNGTIYMCIARNSIGDDKCSTHIIVKERCLMTVSPPYLEVEEGEDVQFDCATVNRKSVMWKKQGGFLSYRANDSNGELTIKNVSISDAGQYECSLVDPSEPVTKTATLVVHLKKIPPTAVIKQGDSTLRPGDTLRINCIVSGQPKPNVTWSKIGEIFLPTNVEVDERDHSITIKDANKINNGIYECTAESAIGKSTSRIHLKVSALPRIRIEPKSVTANVGEMVVVNCLVVEGESVNTTWSRISDSPFEKNIATGKELRFQSISSSDAGKFECKATNPYGHAVEVVEVMVRQLPSVKINPDGPLSAFVGEIHDFYCNVTGSPTPRISWTLSGKQGTKPLPGTGNSVRVVVTEDMGKVTCLAENEAGTGTKSVDIIIKDEGKGSSAKYKRAPIGSRVEMIFDELNDPFNCTRSQSSLIGDECYIKNGLEIQSVQVQHNGTYICKTASGQEMSYFLQVVGFVNKFSRLNGSYIILPITLKSTKTLSVEVTFKTESTRGLILMKRKHCDFVMYLLNGRLVVKLNQIDSTNGRRKVSKVIHLKSTKLLKINVWYTVVLELRDSVELYIHDEHGTIVDSQYMTLIPNMTWTTNNEGDFFIGGGTGEKRLPLPPKDAYFDGCISRLIVDGHEYKITEEAKYSRNVTLCNVCSDNIDPCGDEGVCLDAPTQYGYICVCGKNANYCPESCMGIGCRSSHDMCSLLKPCHQQESKCVSLTSSLQCQCPAGFEGHTCETELLYEFSFDGNGYAKLPHRYLPRHSIKNPEVITIEFTQGSDTGLLLFQGDRNNFLLMFVDNDDFTYVYKNQEVVLELTADIKTMSKNSVTIRRMNNTVEISVGDSLFEEKKSEFRTNRVHGDIFIGGISPTTDFPIKYNSEGFKGCIHSLVFGSDDERVNIMANDITRHKLGKTCEAQVARRYDTYEDDD</sequence>
<dbReference type="PROSITE" id="PS00022">
    <property type="entry name" value="EGF_1"/>
    <property type="match status" value="1"/>
</dbReference>
<dbReference type="InterPro" id="IPR007110">
    <property type="entry name" value="Ig-like_dom"/>
</dbReference>
<dbReference type="PROSITE" id="PS50026">
    <property type="entry name" value="EGF_3"/>
    <property type="match status" value="1"/>
</dbReference>
<dbReference type="InterPro" id="IPR036179">
    <property type="entry name" value="Ig-like_dom_sf"/>
</dbReference>
<evidence type="ECO:0000256" key="2">
    <source>
        <dbReference type="ARBA" id="ARBA00023319"/>
    </source>
</evidence>
<evidence type="ECO:0000259" key="6">
    <source>
        <dbReference type="PROSITE" id="PS50835"/>
    </source>
</evidence>
<organism evidence="7">
    <name type="scientific">Menopon gallinae</name>
    <name type="common">poultry shaft louse</name>
    <dbReference type="NCBI Taxonomy" id="328185"/>
    <lineage>
        <taxon>Eukaryota</taxon>
        <taxon>Metazoa</taxon>
        <taxon>Ecdysozoa</taxon>
        <taxon>Arthropoda</taxon>
        <taxon>Hexapoda</taxon>
        <taxon>Insecta</taxon>
        <taxon>Pterygota</taxon>
        <taxon>Neoptera</taxon>
        <taxon>Paraneoptera</taxon>
        <taxon>Psocodea</taxon>
        <taxon>Troctomorpha</taxon>
        <taxon>Phthiraptera</taxon>
        <taxon>Amblycera</taxon>
        <taxon>Menoponidae</taxon>
        <taxon>Menopon</taxon>
    </lineage>
</organism>
<feature type="domain" description="Ig-like" evidence="6">
    <location>
        <begin position="371"/>
        <end position="458"/>
    </location>
</feature>
<evidence type="ECO:0000259" key="5">
    <source>
        <dbReference type="PROSITE" id="PS50026"/>
    </source>
</evidence>
<dbReference type="Pfam" id="PF13927">
    <property type="entry name" value="Ig_3"/>
    <property type="match status" value="3"/>
</dbReference>
<dbReference type="GO" id="GO:0070593">
    <property type="term" value="P:dendrite self-avoidance"/>
    <property type="evidence" value="ECO:0007669"/>
    <property type="project" value="TreeGrafter"/>
</dbReference>
<accession>A0AAW2I5M1</accession>
<dbReference type="GO" id="GO:0030424">
    <property type="term" value="C:axon"/>
    <property type="evidence" value="ECO:0007669"/>
    <property type="project" value="TreeGrafter"/>
</dbReference>
<evidence type="ECO:0000313" key="7">
    <source>
        <dbReference type="EMBL" id="KAL0277397.1"/>
    </source>
</evidence>
<dbReference type="InterPro" id="IPR003598">
    <property type="entry name" value="Ig_sub2"/>
</dbReference>
<dbReference type="InterPro" id="IPR013783">
    <property type="entry name" value="Ig-like_fold"/>
</dbReference>
<reference evidence="7" key="1">
    <citation type="journal article" date="2024" name="Gigascience">
        <title>Chromosome-level genome of the poultry shaft louse Menopon gallinae provides insight into the host-switching and adaptive evolution of parasitic lice.</title>
        <authorList>
            <person name="Xu Y."/>
            <person name="Ma L."/>
            <person name="Liu S."/>
            <person name="Liang Y."/>
            <person name="Liu Q."/>
            <person name="He Z."/>
            <person name="Tian L."/>
            <person name="Duan Y."/>
            <person name="Cai W."/>
            <person name="Li H."/>
            <person name="Song F."/>
        </authorList>
    </citation>
    <scope>NUCLEOTIDE SEQUENCE</scope>
    <source>
        <strain evidence="7">Cailab_2023a</strain>
    </source>
</reference>
<dbReference type="EMBL" id="JARGDH010000002">
    <property type="protein sequence ID" value="KAL0277397.1"/>
    <property type="molecule type" value="Genomic_DNA"/>
</dbReference>
<feature type="domain" description="Laminin G" evidence="4">
    <location>
        <begin position="986"/>
        <end position="1158"/>
    </location>
</feature>
<dbReference type="GO" id="GO:0098632">
    <property type="term" value="F:cell-cell adhesion mediator activity"/>
    <property type="evidence" value="ECO:0007669"/>
    <property type="project" value="TreeGrafter"/>
</dbReference>
<feature type="domain" description="EGF-like" evidence="5">
    <location>
        <begin position="944"/>
        <end position="982"/>
    </location>
</feature>
<dbReference type="Pfam" id="PF07679">
    <property type="entry name" value="I-set"/>
    <property type="match status" value="1"/>
</dbReference>
<feature type="domain" description="Ig-like" evidence="6">
    <location>
        <begin position="548"/>
        <end position="629"/>
    </location>
</feature>
<dbReference type="GO" id="GO:0007411">
    <property type="term" value="P:axon guidance"/>
    <property type="evidence" value="ECO:0007669"/>
    <property type="project" value="TreeGrafter"/>
</dbReference>
<dbReference type="SMART" id="SM00282">
    <property type="entry name" value="LamG"/>
    <property type="match status" value="2"/>
</dbReference>
<dbReference type="Gene3D" id="2.60.40.10">
    <property type="entry name" value="Immunoglobulins"/>
    <property type="match status" value="5"/>
</dbReference>
<dbReference type="Gene3D" id="2.60.120.200">
    <property type="match status" value="2"/>
</dbReference>
<dbReference type="GO" id="GO:0007156">
    <property type="term" value="P:homophilic cell adhesion via plasma membrane adhesion molecules"/>
    <property type="evidence" value="ECO:0007669"/>
    <property type="project" value="TreeGrafter"/>
</dbReference>
<keyword evidence="2" id="KW-0393">Immunoglobulin domain</keyword>
<dbReference type="SUPFAM" id="SSF49899">
    <property type="entry name" value="Concanavalin A-like lectins/glucanases"/>
    <property type="match status" value="2"/>
</dbReference>
<evidence type="ECO:0000256" key="3">
    <source>
        <dbReference type="PROSITE-ProRule" id="PRU00076"/>
    </source>
</evidence>
<dbReference type="EMBL" id="JARGDH010000002">
    <property type="protein sequence ID" value="KAL0277393.1"/>
    <property type="molecule type" value="Genomic_DNA"/>
</dbReference>
<dbReference type="Pfam" id="PF02210">
    <property type="entry name" value="Laminin_G_2"/>
    <property type="match status" value="2"/>
</dbReference>
<evidence type="ECO:0000256" key="1">
    <source>
        <dbReference type="ARBA" id="ARBA00023157"/>
    </source>
</evidence>
<dbReference type="Gene3D" id="2.10.25.10">
    <property type="entry name" value="Laminin"/>
    <property type="match status" value="1"/>
</dbReference>
<dbReference type="CDD" id="cd00054">
    <property type="entry name" value="EGF_CA"/>
    <property type="match status" value="1"/>
</dbReference>
<proteinExistence type="predicted"/>
<feature type="disulfide bond" evidence="3">
    <location>
        <begin position="972"/>
        <end position="981"/>
    </location>
</feature>
<dbReference type="SMART" id="SM00408">
    <property type="entry name" value="IGc2"/>
    <property type="match status" value="5"/>
</dbReference>
<feature type="domain" description="Ig-like" evidence="6">
    <location>
        <begin position="461"/>
        <end position="545"/>
    </location>
</feature>
<dbReference type="InterPro" id="IPR000742">
    <property type="entry name" value="EGF"/>
</dbReference>
<dbReference type="CDD" id="cd00110">
    <property type="entry name" value="LamG"/>
    <property type="match status" value="2"/>
</dbReference>
<dbReference type="EMBL" id="JARGDH010000002">
    <property type="protein sequence ID" value="KAL0277395.1"/>
    <property type="molecule type" value="Genomic_DNA"/>
</dbReference>
<keyword evidence="3" id="KW-0245">EGF-like domain</keyword>
<comment type="caution">
    <text evidence="3">Lacks conserved residue(s) required for the propagation of feature annotation.</text>
</comment>
<dbReference type="PROSITE" id="PS01186">
    <property type="entry name" value="EGF_2"/>
    <property type="match status" value="1"/>
</dbReference>
<evidence type="ECO:0000259" key="4">
    <source>
        <dbReference type="PROSITE" id="PS50025"/>
    </source>
</evidence>
<dbReference type="SUPFAM" id="SSF48726">
    <property type="entry name" value="Immunoglobulin"/>
    <property type="match status" value="5"/>
</dbReference>
<dbReference type="GO" id="GO:0005886">
    <property type="term" value="C:plasma membrane"/>
    <property type="evidence" value="ECO:0007669"/>
    <property type="project" value="TreeGrafter"/>
</dbReference>
<dbReference type="EMBL" id="JARGDH010000002">
    <property type="protein sequence ID" value="KAL0277396.1"/>
    <property type="molecule type" value="Genomic_DNA"/>
</dbReference>
<dbReference type="PANTHER" id="PTHR10075:SF103">
    <property type="entry name" value="ROUNDABOUT HOMOLOG 4"/>
    <property type="match status" value="1"/>
</dbReference>
<feature type="domain" description="Laminin G" evidence="4">
    <location>
        <begin position="714"/>
        <end position="899"/>
    </location>
</feature>
<dbReference type="InterPro" id="IPR003599">
    <property type="entry name" value="Ig_sub"/>
</dbReference>
<keyword evidence="1 3" id="KW-1015">Disulfide bond</keyword>
<protein>
    <recommendedName>
        <fullName evidence="8">Basement membrane-specific heparan sulfate proteoglycan core protein</fullName>
    </recommendedName>
</protein>
<dbReference type="EMBL" id="JARGDH010000002">
    <property type="protein sequence ID" value="KAL0277394.1"/>
    <property type="molecule type" value="Genomic_DNA"/>
</dbReference>
<dbReference type="FunFam" id="2.60.40.10:FF:000032">
    <property type="entry name" value="palladin isoform X1"/>
    <property type="match status" value="1"/>
</dbReference>
<comment type="caution">
    <text evidence="7">The sequence shown here is derived from an EMBL/GenBank/DDBJ whole genome shotgun (WGS) entry which is preliminary data.</text>
</comment>
<name>A0AAW2I5M1_9NEOP</name>
<dbReference type="PROSITE" id="PS50835">
    <property type="entry name" value="IG_LIKE"/>
    <property type="match status" value="4"/>
</dbReference>
<dbReference type="InterPro" id="IPR013098">
    <property type="entry name" value="Ig_I-set"/>
</dbReference>
<dbReference type="PANTHER" id="PTHR10075">
    <property type="entry name" value="BASIGIN RELATED"/>
    <property type="match status" value="1"/>
</dbReference>
<dbReference type="InterPro" id="IPR001791">
    <property type="entry name" value="Laminin_G"/>
</dbReference>
<dbReference type="SMART" id="SM00181">
    <property type="entry name" value="EGF"/>
    <property type="match status" value="3"/>
</dbReference>
<gene>
    <name evidence="7" type="ORF">PYX00_004696</name>
</gene>